<feature type="binding site" evidence="9">
    <location>
        <position position="272"/>
    </location>
    <ligand>
        <name>substrate</name>
    </ligand>
</feature>
<keyword evidence="5" id="KW-0133">Cell shape</keyword>
<dbReference type="AlphaFoldDB" id="A0A0A8B585"/>
<gene>
    <name evidence="13" type="ORF">JI75_04190</name>
</gene>
<comment type="function">
    <text evidence="1">Removes C-terminal D-alanyl residues from sugar-peptide cell wall precursors.</text>
</comment>
<evidence type="ECO:0000256" key="3">
    <source>
        <dbReference type="ARBA" id="ARBA00022729"/>
    </source>
</evidence>
<dbReference type="GO" id="GO:0009252">
    <property type="term" value="P:peptidoglycan biosynthetic process"/>
    <property type="evidence" value="ECO:0007669"/>
    <property type="project" value="UniProtKB-KW"/>
</dbReference>
<evidence type="ECO:0000313" key="13">
    <source>
        <dbReference type="EMBL" id="AJC11988.1"/>
    </source>
</evidence>
<dbReference type="InterPro" id="IPR018044">
    <property type="entry name" value="Peptidase_S11"/>
</dbReference>
<feature type="domain" description="Peptidase S11 D-alanyl-D-alanine carboxypeptidase A N-terminal" evidence="12">
    <location>
        <begin position="62"/>
        <end position="302"/>
    </location>
</feature>
<evidence type="ECO:0000256" key="1">
    <source>
        <dbReference type="ARBA" id="ARBA00003217"/>
    </source>
</evidence>
<evidence type="ECO:0000256" key="9">
    <source>
        <dbReference type="PIRSR" id="PIRSR618044-2"/>
    </source>
</evidence>
<evidence type="ECO:0000256" key="7">
    <source>
        <dbReference type="ARBA" id="ARBA00023316"/>
    </source>
</evidence>
<reference evidence="13 14" key="2">
    <citation type="journal article" date="2015" name="Genome Announc.">
        <title>Complete Genome Sequence of Coriobacteriaceae Strain 68-1-3, a Novel Mucus-Degrading Isolate from the Swine Intestinal Tract.</title>
        <authorList>
            <person name="Looft T."/>
            <person name="Bayles D.O."/>
            <person name="Alt D.P."/>
            <person name="Stanton T.B."/>
        </authorList>
    </citation>
    <scope>NUCLEOTIDE SEQUENCE [LARGE SCALE GENOMIC DNA]</scope>
    <source>
        <strain evidence="13 14">68-1-3</strain>
    </source>
</reference>
<dbReference type="InterPro" id="IPR015956">
    <property type="entry name" value="Peniciliin-bd_prot_C_sf"/>
</dbReference>
<protein>
    <recommendedName>
        <fullName evidence="12">Peptidase S11 D-alanyl-D-alanine carboxypeptidase A N-terminal domain-containing protein</fullName>
    </recommendedName>
</protein>
<dbReference type="KEGG" id="cbac:JI75_04190"/>
<evidence type="ECO:0000259" key="12">
    <source>
        <dbReference type="Pfam" id="PF00768"/>
    </source>
</evidence>
<dbReference type="Gene3D" id="3.40.710.10">
    <property type="entry name" value="DD-peptidase/beta-lactamase superfamily"/>
    <property type="match status" value="1"/>
</dbReference>
<dbReference type="InterPro" id="IPR037167">
    <property type="entry name" value="Peptidase_S11_C_sf"/>
</dbReference>
<dbReference type="InterPro" id="IPR012338">
    <property type="entry name" value="Beta-lactam/transpept-like"/>
</dbReference>
<feature type="chain" id="PRO_5002034576" description="Peptidase S11 D-alanyl-D-alanine carboxypeptidase A N-terminal domain-containing protein" evidence="11">
    <location>
        <begin position="39"/>
        <end position="469"/>
    </location>
</feature>
<evidence type="ECO:0000256" key="6">
    <source>
        <dbReference type="ARBA" id="ARBA00022984"/>
    </source>
</evidence>
<comment type="similarity">
    <text evidence="2 10">Belongs to the peptidase S11 family.</text>
</comment>
<evidence type="ECO:0000256" key="8">
    <source>
        <dbReference type="PIRSR" id="PIRSR618044-1"/>
    </source>
</evidence>
<feature type="signal peptide" evidence="11">
    <location>
        <begin position="1"/>
        <end position="38"/>
    </location>
</feature>
<dbReference type="PANTHER" id="PTHR21581">
    <property type="entry name" value="D-ALANYL-D-ALANINE CARBOXYPEPTIDASE"/>
    <property type="match status" value="1"/>
</dbReference>
<dbReference type="SUPFAM" id="SSF56601">
    <property type="entry name" value="beta-lactamase/transpeptidase-like"/>
    <property type="match status" value="1"/>
</dbReference>
<keyword evidence="4" id="KW-0378">Hydrolase</keyword>
<dbReference type="OrthoDB" id="3530815at2"/>
<dbReference type="EMBL" id="CP009302">
    <property type="protein sequence ID" value="AJC11988.1"/>
    <property type="molecule type" value="Genomic_DNA"/>
</dbReference>
<organism evidence="13 14">
    <name type="scientific">Berryella intestinalis</name>
    <dbReference type="NCBI Taxonomy" id="1531429"/>
    <lineage>
        <taxon>Bacteria</taxon>
        <taxon>Bacillati</taxon>
        <taxon>Actinomycetota</taxon>
        <taxon>Coriobacteriia</taxon>
        <taxon>Eggerthellales</taxon>
        <taxon>Eggerthellaceae</taxon>
        <taxon>Berryella</taxon>
    </lineage>
</organism>
<dbReference type="PANTHER" id="PTHR21581:SF33">
    <property type="entry name" value="D-ALANYL-D-ALANINE CARBOXYPEPTIDASE DACB"/>
    <property type="match status" value="1"/>
</dbReference>
<dbReference type="GO" id="GO:0009002">
    <property type="term" value="F:serine-type D-Ala-D-Ala carboxypeptidase activity"/>
    <property type="evidence" value="ECO:0007669"/>
    <property type="project" value="InterPro"/>
</dbReference>
<dbReference type="GO" id="GO:0006508">
    <property type="term" value="P:proteolysis"/>
    <property type="evidence" value="ECO:0007669"/>
    <property type="project" value="InterPro"/>
</dbReference>
<evidence type="ECO:0000256" key="10">
    <source>
        <dbReference type="RuleBase" id="RU004016"/>
    </source>
</evidence>
<feature type="active site" description="Acyl-ester intermediate" evidence="8">
    <location>
        <position position="92"/>
    </location>
</feature>
<dbReference type="SUPFAM" id="SSF69189">
    <property type="entry name" value="Penicillin-binding protein associated domain"/>
    <property type="match status" value="1"/>
</dbReference>
<evidence type="ECO:0000256" key="2">
    <source>
        <dbReference type="ARBA" id="ARBA00007164"/>
    </source>
</evidence>
<keyword evidence="14" id="KW-1185">Reference proteome</keyword>
<dbReference type="STRING" id="1531429.JI75_04190"/>
<dbReference type="Proteomes" id="UP000031121">
    <property type="component" value="Chromosome"/>
</dbReference>
<evidence type="ECO:0000256" key="5">
    <source>
        <dbReference type="ARBA" id="ARBA00022960"/>
    </source>
</evidence>
<evidence type="ECO:0000256" key="11">
    <source>
        <dbReference type="SAM" id="SignalP"/>
    </source>
</evidence>
<dbReference type="PRINTS" id="PR00725">
    <property type="entry name" value="DADACBPTASE1"/>
</dbReference>
<dbReference type="InterPro" id="IPR001967">
    <property type="entry name" value="Peptidase_S11_N"/>
</dbReference>
<dbReference type="Pfam" id="PF00768">
    <property type="entry name" value="Peptidase_S11"/>
    <property type="match status" value="1"/>
</dbReference>
<evidence type="ECO:0000313" key="14">
    <source>
        <dbReference type="Proteomes" id="UP000031121"/>
    </source>
</evidence>
<sequence>MIWTNRPTGTGRAKGGARSLLALSLAAALAFPALPAFADVRRSDQIGDSTVEGLGLSVGDCPDVAADYAVLVDSEGNPLFQRDANAPAQIASITKVMTALVSMDYLKLDEQVSVSDTAATIGESSANLMAGDTMSFETALKALLVPSGNDAAVAIAEAAGAAILKDEPGLADTPAAAFVAKMNAKAKELGCADTVYENPHGLDDGSFAGALHSTAADQALVARKAMENDAIAAIVKGGSTSIVVKRNGANTQIDLETTDALLEMYDRAIGIKTGETLLAGPSFMGAASDGSMKLYAVVLHSDTAQTRFDDAQALFEWGYRHYIDYRLVNADQTVSMAANSTVTEVPLVAQVELADRHGDTLDVTIADPNASVRVFDLDGNVSQDVQIDGSRLSGVVKAGQKVGTISFKQHNETIASYDLLAAETVDAPGIFDRISNWFWGLFGSSDDRQNVVTVHNNTPIIKNNQKNQA</sequence>
<dbReference type="GO" id="GO:0008360">
    <property type="term" value="P:regulation of cell shape"/>
    <property type="evidence" value="ECO:0007669"/>
    <property type="project" value="UniProtKB-KW"/>
</dbReference>
<dbReference type="GO" id="GO:0071555">
    <property type="term" value="P:cell wall organization"/>
    <property type="evidence" value="ECO:0007669"/>
    <property type="project" value="UniProtKB-KW"/>
</dbReference>
<keyword evidence="3 11" id="KW-0732">Signal</keyword>
<feature type="active site" evidence="8">
    <location>
        <position position="147"/>
    </location>
</feature>
<feature type="active site" description="Proton acceptor" evidence="8">
    <location>
        <position position="95"/>
    </location>
</feature>
<proteinExistence type="inferred from homology"/>
<dbReference type="Gene3D" id="2.60.410.10">
    <property type="entry name" value="D-Ala-D-Ala carboxypeptidase, C-terminal domain"/>
    <property type="match status" value="1"/>
</dbReference>
<accession>A0A0A8B585</accession>
<reference evidence="14" key="1">
    <citation type="submission" date="2014-08" db="EMBL/GenBank/DDBJ databases">
        <title>Coriobacteriaceae sp. complete genome.</title>
        <authorList>
            <person name="Looft T."/>
            <person name="Bayles D.O."/>
            <person name="Stanton T.B."/>
        </authorList>
    </citation>
    <scope>NUCLEOTIDE SEQUENCE [LARGE SCALE GENOMIC DNA]</scope>
    <source>
        <strain evidence="14">68-1-3</strain>
    </source>
</reference>
<keyword evidence="7" id="KW-0961">Cell wall biogenesis/degradation</keyword>
<dbReference type="HOGENOM" id="CLU_027070_7_3_11"/>
<dbReference type="RefSeq" id="WP_039688969.1">
    <property type="nucleotide sequence ID" value="NZ_CP009302.1"/>
</dbReference>
<evidence type="ECO:0000256" key="4">
    <source>
        <dbReference type="ARBA" id="ARBA00022801"/>
    </source>
</evidence>
<name>A0A0A8B585_9ACTN</name>
<keyword evidence="6" id="KW-0573">Peptidoglycan synthesis</keyword>